<dbReference type="Proteomes" id="UP000653674">
    <property type="component" value="Unassembled WGS sequence"/>
</dbReference>
<sequence>MASPVEAQLILCDAAQAESGKVHMLGAGWSFTTSPTAPHAVAVLMKVPWDRANQPLPLKLQLLDSDGKPVSISAPDGQAATIATEAQIEVGRPPGLAHGSMLDASFALNIPPLPLQPGRYEWRLSFAEQEYTAPFTVMPTGGRPAF</sequence>
<proteinExistence type="predicted"/>
<dbReference type="AlphaFoldDB" id="A0A8J3PJK8"/>
<name>A0A8J3PJK8_9ACTN</name>
<evidence type="ECO:0000313" key="1">
    <source>
        <dbReference type="EMBL" id="GIG71942.1"/>
    </source>
</evidence>
<dbReference type="RefSeq" id="WP_373313798.1">
    <property type="nucleotide sequence ID" value="NZ_BAAAQJ010000008.1"/>
</dbReference>
<dbReference type="EMBL" id="BONU01000002">
    <property type="protein sequence ID" value="GIG71942.1"/>
    <property type="molecule type" value="Genomic_DNA"/>
</dbReference>
<dbReference type="Pfam" id="PF22091">
    <property type="entry name" value="DUF6941"/>
    <property type="match status" value="1"/>
</dbReference>
<reference evidence="1" key="1">
    <citation type="submission" date="2021-01" db="EMBL/GenBank/DDBJ databases">
        <title>Whole genome shotgun sequence of Planosporangium flavigriseum NBRC 105377.</title>
        <authorList>
            <person name="Komaki H."/>
            <person name="Tamura T."/>
        </authorList>
    </citation>
    <scope>NUCLEOTIDE SEQUENCE</scope>
    <source>
        <strain evidence="1">NBRC 105377</strain>
    </source>
</reference>
<protein>
    <submittedName>
        <fullName evidence="1">Uncharacterized protein</fullName>
    </submittedName>
</protein>
<gene>
    <name evidence="1" type="ORF">Pfl04_03460</name>
</gene>
<dbReference type="InterPro" id="IPR054221">
    <property type="entry name" value="DUF6941"/>
</dbReference>
<keyword evidence="2" id="KW-1185">Reference proteome</keyword>
<organism evidence="1 2">
    <name type="scientific">Planosporangium flavigriseum</name>
    <dbReference type="NCBI Taxonomy" id="373681"/>
    <lineage>
        <taxon>Bacteria</taxon>
        <taxon>Bacillati</taxon>
        <taxon>Actinomycetota</taxon>
        <taxon>Actinomycetes</taxon>
        <taxon>Micromonosporales</taxon>
        <taxon>Micromonosporaceae</taxon>
        <taxon>Planosporangium</taxon>
    </lineage>
</organism>
<evidence type="ECO:0000313" key="2">
    <source>
        <dbReference type="Proteomes" id="UP000653674"/>
    </source>
</evidence>
<comment type="caution">
    <text evidence="1">The sequence shown here is derived from an EMBL/GenBank/DDBJ whole genome shotgun (WGS) entry which is preliminary data.</text>
</comment>
<accession>A0A8J3PJK8</accession>